<dbReference type="Pfam" id="PF00106">
    <property type="entry name" value="adh_short"/>
    <property type="match status" value="1"/>
</dbReference>
<dbReference type="Proteomes" id="UP000728032">
    <property type="component" value="Unassembled WGS sequence"/>
</dbReference>
<dbReference type="InterPro" id="IPR051019">
    <property type="entry name" value="VLCFA-Steroid_DH"/>
</dbReference>
<dbReference type="PRINTS" id="PR00081">
    <property type="entry name" value="GDHRDH"/>
</dbReference>
<dbReference type="PRINTS" id="PR00080">
    <property type="entry name" value="SDRFAMILY"/>
</dbReference>
<organism evidence="3">
    <name type="scientific">Oppiella nova</name>
    <dbReference type="NCBI Taxonomy" id="334625"/>
    <lineage>
        <taxon>Eukaryota</taxon>
        <taxon>Metazoa</taxon>
        <taxon>Ecdysozoa</taxon>
        <taxon>Arthropoda</taxon>
        <taxon>Chelicerata</taxon>
        <taxon>Arachnida</taxon>
        <taxon>Acari</taxon>
        <taxon>Acariformes</taxon>
        <taxon>Sarcoptiformes</taxon>
        <taxon>Oribatida</taxon>
        <taxon>Brachypylina</taxon>
        <taxon>Oppioidea</taxon>
        <taxon>Oppiidae</taxon>
        <taxon>Oppiella</taxon>
    </lineage>
</organism>
<keyword evidence="4" id="KW-1185">Reference proteome</keyword>
<accession>A0A7R9MNE2</accession>
<feature type="non-terminal residue" evidence="3">
    <location>
        <position position="118"/>
    </location>
</feature>
<dbReference type="GO" id="GO:0016491">
    <property type="term" value="F:oxidoreductase activity"/>
    <property type="evidence" value="ECO:0007669"/>
    <property type="project" value="UniProtKB-KW"/>
</dbReference>
<dbReference type="OrthoDB" id="6502736at2759"/>
<protein>
    <submittedName>
        <fullName evidence="3">Uncharacterized protein</fullName>
    </submittedName>
</protein>
<proteinExistence type="inferred from homology"/>
<sequence length="118" mass="12890">MAYAHELALRQYNLLLISRSQEKLEKLDPDIQVLVNNVGIAYPDGKPTLFGDMPNLDQFCTDMINVNIMSCTRLTALVLPAMVANGRGVIINVSSVAAITPMPLMSQYSATKSIHGLL</sequence>
<dbReference type="GO" id="GO:0005783">
    <property type="term" value="C:endoplasmic reticulum"/>
    <property type="evidence" value="ECO:0007669"/>
    <property type="project" value="TreeGrafter"/>
</dbReference>
<evidence type="ECO:0000313" key="3">
    <source>
        <dbReference type="EMBL" id="CAD7663057.1"/>
    </source>
</evidence>
<evidence type="ECO:0000313" key="4">
    <source>
        <dbReference type="Proteomes" id="UP000728032"/>
    </source>
</evidence>
<dbReference type="PANTHER" id="PTHR43899:SF13">
    <property type="entry name" value="RH59310P"/>
    <property type="match status" value="1"/>
</dbReference>
<gene>
    <name evidence="3" type="ORF">ONB1V03_LOCUS19617</name>
</gene>
<dbReference type="PANTHER" id="PTHR43899">
    <property type="entry name" value="RH59310P"/>
    <property type="match status" value="1"/>
</dbReference>
<dbReference type="Gene3D" id="3.40.50.720">
    <property type="entry name" value="NAD(P)-binding Rossmann-like Domain"/>
    <property type="match status" value="1"/>
</dbReference>
<keyword evidence="2" id="KW-0560">Oxidoreductase</keyword>
<name>A0A7R9MNE2_9ACAR</name>
<evidence type="ECO:0000256" key="1">
    <source>
        <dbReference type="ARBA" id="ARBA00006484"/>
    </source>
</evidence>
<dbReference type="SUPFAM" id="SSF51735">
    <property type="entry name" value="NAD(P)-binding Rossmann-fold domains"/>
    <property type="match status" value="1"/>
</dbReference>
<reference evidence="3" key="1">
    <citation type="submission" date="2020-11" db="EMBL/GenBank/DDBJ databases">
        <authorList>
            <person name="Tran Van P."/>
        </authorList>
    </citation>
    <scope>NUCLEOTIDE SEQUENCE</scope>
</reference>
<dbReference type="AlphaFoldDB" id="A0A7R9MNE2"/>
<comment type="similarity">
    <text evidence="1">Belongs to the short-chain dehydrogenases/reductases (SDR) family.</text>
</comment>
<evidence type="ECO:0000256" key="2">
    <source>
        <dbReference type="ARBA" id="ARBA00023002"/>
    </source>
</evidence>
<dbReference type="InterPro" id="IPR036291">
    <property type="entry name" value="NAD(P)-bd_dom_sf"/>
</dbReference>
<dbReference type="EMBL" id="OC945475">
    <property type="protein sequence ID" value="CAD7663057.1"/>
    <property type="molecule type" value="Genomic_DNA"/>
</dbReference>
<dbReference type="InterPro" id="IPR002347">
    <property type="entry name" value="SDR_fam"/>
</dbReference>
<dbReference type="EMBL" id="CAJPVJ010030650">
    <property type="protein sequence ID" value="CAG2180194.1"/>
    <property type="molecule type" value="Genomic_DNA"/>
</dbReference>